<keyword evidence="1" id="KW-0812">Transmembrane</keyword>
<keyword evidence="1" id="KW-1133">Transmembrane helix</keyword>
<dbReference type="KEGG" id="tat:KUM_0569"/>
<dbReference type="HOGENOM" id="CLU_1834194_0_0_4"/>
<dbReference type="BioCyc" id="TASI1091495:G13GE-568-MONOMER"/>
<protein>
    <submittedName>
        <fullName evidence="2">Uncharacterized protein</fullName>
    </submittedName>
</protein>
<organism evidence="2">
    <name type="scientific">Taylorella asinigenitalis 14/45</name>
    <dbReference type="NCBI Taxonomy" id="1091495"/>
    <lineage>
        <taxon>Bacteria</taxon>
        <taxon>Pseudomonadati</taxon>
        <taxon>Pseudomonadota</taxon>
        <taxon>Betaproteobacteria</taxon>
        <taxon>Burkholderiales</taxon>
        <taxon>Alcaligenaceae</taxon>
        <taxon>Taylorella</taxon>
    </lineage>
</organism>
<proteinExistence type="predicted"/>
<name>I7JRC0_9BURK</name>
<dbReference type="AlphaFoldDB" id="I7JRC0"/>
<gene>
    <name evidence="2" type="ORF">KUM_0569</name>
</gene>
<evidence type="ECO:0000313" key="2">
    <source>
        <dbReference type="EMBL" id="CCG19366.1"/>
    </source>
</evidence>
<dbReference type="EMBL" id="HE681424">
    <property type="protein sequence ID" value="CCG19366.1"/>
    <property type="molecule type" value="Genomic_DNA"/>
</dbReference>
<reference evidence="2" key="1">
    <citation type="journal article" date="2012" name="Vet. Microbiol.">
        <title>Comparative genomic analyses of the Taylorellae.</title>
        <authorList>
            <person name="Hauser H."/>
            <person name="Richter D.C."/>
            <person name="van Tonder A."/>
            <person name="Clark L."/>
            <person name="Preston A."/>
        </authorList>
    </citation>
    <scope>NUCLEOTIDE SEQUENCE</scope>
    <source>
        <strain evidence="2">14/45</strain>
    </source>
</reference>
<evidence type="ECO:0000256" key="1">
    <source>
        <dbReference type="SAM" id="Phobius"/>
    </source>
</evidence>
<accession>I7JRC0</accession>
<sequence>MNGEAINYGVLQDNWEVNCSVGLNPIHHYFTASLIFLTLLGFVGLVYSLCIALLYVKSIHNSFRLSPLKFQIRPSHISQICPPNGVVDILKVDFYQICFHIQYKFRNRKQSFYLFHWDIDRNSWRRLRVLLINKNNYL</sequence>
<keyword evidence="1" id="KW-0472">Membrane</keyword>
<feature type="transmembrane region" description="Helical" evidence="1">
    <location>
        <begin position="34"/>
        <end position="56"/>
    </location>
</feature>